<reference evidence="2 3" key="1">
    <citation type="submission" date="2019-09" db="EMBL/GenBank/DDBJ databases">
        <authorList>
            <person name="Chandra G."/>
            <person name="Truman W A."/>
        </authorList>
    </citation>
    <scope>NUCLEOTIDE SEQUENCE [LARGE SCALE GENOMIC DNA]</scope>
    <source>
        <strain evidence="2">PS918</strain>
    </source>
</reference>
<gene>
    <name evidence="2" type="ORF">PS918_05031</name>
</gene>
<evidence type="ECO:0000256" key="1">
    <source>
        <dbReference type="SAM" id="Phobius"/>
    </source>
</evidence>
<keyword evidence="1" id="KW-0812">Transmembrane</keyword>
<protein>
    <submittedName>
        <fullName evidence="2">Uncharacterized protein</fullName>
    </submittedName>
</protein>
<evidence type="ECO:0000313" key="3">
    <source>
        <dbReference type="Proteomes" id="UP000326611"/>
    </source>
</evidence>
<dbReference type="AlphaFoldDB" id="A0A5E7UEA2"/>
<evidence type="ECO:0000313" key="2">
    <source>
        <dbReference type="EMBL" id="VVQ09030.1"/>
    </source>
</evidence>
<keyword evidence="1" id="KW-0472">Membrane</keyword>
<keyword evidence="1" id="KW-1133">Transmembrane helix</keyword>
<accession>A0A5E7UEA2</accession>
<sequence length="33" mass="3973">MRFNYLNTYVPYCFIGAFYLVTVYPRGAERYSP</sequence>
<feature type="transmembrane region" description="Helical" evidence="1">
    <location>
        <begin position="6"/>
        <end position="24"/>
    </location>
</feature>
<dbReference type="EMBL" id="CABVIY010000008">
    <property type="protein sequence ID" value="VVQ09030.1"/>
    <property type="molecule type" value="Genomic_DNA"/>
</dbReference>
<dbReference type="Proteomes" id="UP000326611">
    <property type="component" value="Unassembled WGS sequence"/>
</dbReference>
<proteinExistence type="predicted"/>
<organism evidence="2 3">
    <name type="scientific">Pseudomonas fluorescens</name>
    <dbReference type="NCBI Taxonomy" id="294"/>
    <lineage>
        <taxon>Bacteria</taxon>
        <taxon>Pseudomonadati</taxon>
        <taxon>Pseudomonadota</taxon>
        <taxon>Gammaproteobacteria</taxon>
        <taxon>Pseudomonadales</taxon>
        <taxon>Pseudomonadaceae</taxon>
        <taxon>Pseudomonas</taxon>
    </lineage>
</organism>
<name>A0A5E7UEA2_PSEFL</name>